<evidence type="ECO:0000313" key="4">
    <source>
        <dbReference type="EMBL" id="EOT87003.1"/>
    </source>
</evidence>
<evidence type="ECO:0000313" key="5">
    <source>
        <dbReference type="Proteomes" id="UP000015961"/>
    </source>
</evidence>
<organism evidence="4 5">
    <name type="scientific">Enterococcus sulfureus ATCC 49903</name>
    <dbReference type="NCBI Taxonomy" id="1140003"/>
    <lineage>
        <taxon>Bacteria</taxon>
        <taxon>Bacillati</taxon>
        <taxon>Bacillota</taxon>
        <taxon>Bacilli</taxon>
        <taxon>Lactobacillales</taxon>
        <taxon>Enterococcaceae</taxon>
        <taxon>Enterococcus</taxon>
    </lineage>
</organism>
<dbReference type="CDD" id="cd00371">
    <property type="entry name" value="HMA"/>
    <property type="match status" value="1"/>
</dbReference>
<feature type="domain" description="HMA" evidence="3">
    <location>
        <begin position="2"/>
        <end position="64"/>
    </location>
</feature>
<dbReference type="InterPro" id="IPR017969">
    <property type="entry name" value="Heavy-metal-associated_CS"/>
</dbReference>
<name>S0LIG6_9ENTE</name>
<dbReference type="Proteomes" id="UP000015961">
    <property type="component" value="Unassembled WGS sequence"/>
</dbReference>
<keyword evidence="2" id="KW-0479">Metal-binding</keyword>
<dbReference type="PANTHER" id="PTHR46594:SF4">
    <property type="entry name" value="P-TYPE CATION-TRANSPORTING ATPASE"/>
    <property type="match status" value="1"/>
</dbReference>
<dbReference type="EMBL" id="ASWO01000001">
    <property type="protein sequence ID" value="EOT87003.1"/>
    <property type="molecule type" value="Genomic_DNA"/>
</dbReference>
<proteinExistence type="predicted"/>
<dbReference type="AlphaFoldDB" id="S0LIG6"/>
<accession>S0LIG6</accession>
<dbReference type="Gene3D" id="3.30.70.100">
    <property type="match status" value="1"/>
</dbReference>
<dbReference type="OrthoDB" id="9813965at2"/>
<dbReference type="InterPro" id="IPR036163">
    <property type="entry name" value="HMA_dom_sf"/>
</dbReference>
<dbReference type="PATRIC" id="fig|1140003.3.peg.55"/>
<evidence type="ECO:0000256" key="1">
    <source>
        <dbReference type="ARBA" id="ARBA00015313"/>
    </source>
</evidence>
<dbReference type="FunFam" id="3.30.70.100:FF:000001">
    <property type="entry name" value="ATPase copper transporting beta"/>
    <property type="match status" value="1"/>
</dbReference>
<comment type="caution">
    <text evidence="4">The sequence shown here is derived from an EMBL/GenBank/DDBJ whole genome shotgun (WGS) entry which is preliminary data.</text>
</comment>
<dbReference type="GO" id="GO:0046872">
    <property type="term" value="F:metal ion binding"/>
    <property type="evidence" value="ECO:0007669"/>
    <property type="project" value="UniProtKB-KW"/>
</dbReference>
<dbReference type="PANTHER" id="PTHR46594">
    <property type="entry name" value="P-TYPE CATION-TRANSPORTING ATPASE"/>
    <property type="match status" value="1"/>
</dbReference>
<evidence type="ECO:0000256" key="2">
    <source>
        <dbReference type="ARBA" id="ARBA00022723"/>
    </source>
</evidence>
<sequence length="78" mass="8908">MMKQELQITGMSCQNCVKHVEQAITALPGIKKAKVSLEKQEARVTYDDTQLAEEAIEQQINTTTHYRAKIIKTKRSLF</sequence>
<protein>
    <recommendedName>
        <fullName evidence="1">Copper chaperone CopZ</fullName>
    </recommendedName>
</protein>
<reference evidence="4 5" key="1">
    <citation type="submission" date="2013-03" db="EMBL/GenBank/DDBJ databases">
        <title>The Genome Sequence of Enterococcus sulfureus ATCC_49903 (PacBio/Illumina hybrid assembly).</title>
        <authorList>
            <consortium name="The Broad Institute Genomics Platform"/>
            <consortium name="The Broad Institute Genome Sequencing Center for Infectious Disease"/>
            <person name="Earl A."/>
            <person name="Russ C."/>
            <person name="Gilmore M."/>
            <person name="Surin D."/>
            <person name="Walker B."/>
            <person name="Young S."/>
            <person name="Zeng Q."/>
            <person name="Gargeya S."/>
            <person name="Fitzgerald M."/>
            <person name="Haas B."/>
            <person name="Abouelleil A."/>
            <person name="Allen A.W."/>
            <person name="Alvarado L."/>
            <person name="Arachchi H.M."/>
            <person name="Berlin A.M."/>
            <person name="Chapman S.B."/>
            <person name="Gainer-Dewar J."/>
            <person name="Goldberg J."/>
            <person name="Griggs A."/>
            <person name="Gujja S."/>
            <person name="Hansen M."/>
            <person name="Howarth C."/>
            <person name="Imamovic A."/>
            <person name="Ireland A."/>
            <person name="Larimer J."/>
            <person name="McCowan C."/>
            <person name="Murphy C."/>
            <person name="Pearson M."/>
            <person name="Poon T.W."/>
            <person name="Priest M."/>
            <person name="Roberts A."/>
            <person name="Saif S."/>
            <person name="Shea T."/>
            <person name="Sisk P."/>
            <person name="Sykes S."/>
            <person name="Wortman J."/>
            <person name="Nusbaum C."/>
            <person name="Birren B."/>
        </authorList>
    </citation>
    <scope>NUCLEOTIDE SEQUENCE [LARGE SCALE GENOMIC DNA]</scope>
    <source>
        <strain evidence="4 5">ATCC 49903</strain>
    </source>
</reference>
<dbReference type="RefSeq" id="WP_016184551.1">
    <property type="nucleotide sequence ID" value="NZ_ASWO01000001.1"/>
</dbReference>
<dbReference type="STRING" id="1140003.OMY_00059"/>
<evidence type="ECO:0000259" key="3">
    <source>
        <dbReference type="PROSITE" id="PS50846"/>
    </source>
</evidence>
<dbReference type="eggNOG" id="COG2608">
    <property type="taxonomic scope" value="Bacteria"/>
</dbReference>
<keyword evidence="5" id="KW-1185">Reference proteome</keyword>
<dbReference type="PROSITE" id="PS01047">
    <property type="entry name" value="HMA_1"/>
    <property type="match status" value="1"/>
</dbReference>
<dbReference type="InterPro" id="IPR006121">
    <property type="entry name" value="HMA_dom"/>
</dbReference>
<dbReference type="Pfam" id="PF00403">
    <property type="entry name" value="HMA"/>
    <property type="match status" value="1"/>
</dbReference>
<dbReference type="SUPFAM" id="SSF55008">
    <property type="entry name" value="HMA, heavy metal-associated domain"/>
    <property type="match status" value="1"/>
</dbReference>
<gene>
    <name evidence="4" type="ORF">I573_00058</name>
</gene>
<dbReference type="PROSITE" id="PS50846">
    <property type="entry name" value="HMA_2"/>
    <property type="match status" value="1"/>
</dbReference>